<accession>A0A7H1BH44</accession>
<dbReference type="KEGG" id="sxn:IAG42_33515"/>
<evidence type="ECO:0000256" key="4">
    <source>
        <dbReference type="ARBA" id="ARBA00023033"/>
    </source>
</evidence>
<evidence type="ECO:0000259" key="6">
    <source>
        <dbReference type="Pfam" id="PF00296"/>
    </source>
</evidence>
<dbReference type="PANTHER" id="PTHR30011:SF16">
    <property type="entry name" value="C2H2 FINGER DOMAIN TRANSCRIPTION FACTOR (EUROFUNG)-RELATED"/>
    <property type="match status" value="1"/>
</dbReference>
<evidence type="ECO:0000313" key="8">
    <source>
        <dbReference type="Proteomes" id="UP000516428"/>
    </source>
</evidence>
<dbReference type="InterPro" id="IPR036661">
    <property type="entry name" value="Luciferase-like_sf"/>
</dbReference>
<dbReference type="EMBL" id="CP061281">
    <property type="protein sequence ID" value="QNS08049.1"/>
    <property type="molecule type" value="Genomic_DNA"/>
</dbReference>
<proteinExistence type="predicted"/>
<reference evidence="7 8" key="1">
    <citation type="submission" date="2020-09" db="EMBL/GenBank/DDBJ databases">
        <title>A novel species.</title>
        <authorList>
            <person name="Gao J."/>
        </authorList>
    </citation>
    <scope>NUCLEOTIDE SEQUENCE [LARGE SCALE GENOMIC DNA]</scope>
    <source>
        <strain evidence="7 8">CRXT-Y-14</strain>
    </source>
</reference>
<evidence type="ECO:0000313" key="7">
    <source>
        <dbReference type="EMBL" id="QNS08049.1"/>
    </source>
</evidence>
<keyword evidence="1" id="KW-0285">Flavoprotein</keyword>
<dbReference type="NCBIfam" id="TIGR03571">
    <property type="entry name" value="lucif_BA3436"/>
    <property type="match status" value="1"/>
</dbReference>
<dbReference type="GO" id="GO:0004497">
    <property type="term" value="F:monooxygenase activity"/>
    <property type="evidence" value="ECO:0007669"/>
    <property type="project" value="UniProtKB-KW"/>
</dbReference>
<keyword evidence="8" id="KW-1185">Reference proteome</keyword>
<dbReference type="Proteomes" id="UP000516428">
    <property type="component" value="Chromosome"/>
</dbReference>
<dbReference type="RefSeq" id="WP_188340710.1">
    <property type="nucleotide sequence ID" value="NZ_CP061281.1"/>
</dbReference>
<evidence type="ECO:0000256" key="2">
    <source>
        <dbReference type="ARBA" id="ARBA00022643"/>
    </source>
</evidence>
<keyword evidence="3 7" id="KW-0560">Oxidoreductase</keyword>
<feature type="domain" description="Luciferase-like" evidence="6">
    <location>
        <begin position="33"/>
        <end position="264"/>
    </location>
</feature>
<organism evidence="7 8">
    <name type="scientific">Streptomyces xanthii</name>
    <dbReference type="NCBI Taxonomy" id="2768069"/>
    <lineage>
        <taxon>Bacteria</taxon>
        <taxon>Bacillati</taxon>
        <taxon>Actinomycetota</taxon>
        <taxon>Actinomycetes</taxon>
        <taxon>Kitasatosporales</taxon>
        <taxon>Streptomycetaceae</taxon>
        <taxon>Streptomyces</taxon>
    </lineage>
</organism>
<dbReference type="EC" id="1.-.-.-" evidence="7"/>
<name>A0A7H1BH44_9ACTN</name>
<dbReference type="PANTHER" id="PTHR30011">
    <property type="entry name" value="ALKANESULFONATE MONOOXYGENASE-RELATED"/>
    <property type="match status" value="1"/>
</dbReference>
<evidence type="ECO:0000256" key="3">
    <source>
        <dbReference type="ARBA" id="ARBA00023002"/>
    </source>
</evidence>
<dbReference type="InterPro" id="IPR011251">
    <property type="entry name" value="Luciferase-like_dom"/>
</dbReference>
<dbReference type="Pfam" id="PF00296">
    <property type="entry name" value="Bac_luciferase"/>
    <property type="match status" value="1"/>
</dbReference>
<keyword evidence="2" id="KW-0288">FMN</keyword>
<evidence type="ECO:0000256" key="5">
    <source>
        <dbReference type="SAM" id="MobiDB-lite"/>
    </source>
</evidence>
<feature type="region of interest" description="Disordered" evidence="5">
    <location>
        <begin position="326"/>
        <end position="360"/>
    </location>
</feature>
<dbReference type="InterPro" id="IPR051260">
    <property type="entry name" value="Diverse_substr_monoxygenases"/>
</dbReference>
<dbReference type="SUPFAM" id="SSF51679">
    <property type="entry name" value="Bacterial luciferase-like"/>
    <property type="match status" value="1"/>
</dbReference>
<keyword evidence="4" id="KW-0503">Monooxygenase</keyword>
<dbReference type="AlphaFoldDB" id="A0A7H1BH44"/>
<protein>
    <submittedName>
        <fullName evidence="7">TIGR03571 family LLM class oxidoreductase</fullName>
        <ecNumber evidence="7">1.-.-.-</ecNumber>
    </submittedName>
</protein>
<dbReference type="InterPro" id="IPR020020">
    <property type="entry name" value="Luciferase-type_oxidoreductase"/>
</dbReference>
<sequence>MSAAPTALNRLVNPEGLPTLGLELPLDNDWGPTRLRAAQNTGAPFGVPDLTRHAELAALADESGFAGLWVRDVPLYDPEHFGDAGSVFETFTHLGHLAAVTRRAVLGTAAVVLPLRRPILVAKAAATVDVLSGGRFVLGLASGDRPVEYPLFGADFHARGAAFRQGVETLRAAWARHADGAGMELPELGLGADRRLDVLPKPTGATVPIAVAGHAQQSAEWIARNADASLNYPRPLGALRLKTREWRELTGDDASKPYLTPMQLDLARDPDAAATPIRLGVRAGAHALVEHLAAMGELGVAHVSFNLRPGDRPVEEVLHELAETVLPHFPSPGTDPDGSGSAPATDQRPAFRSNVANAAS</sequence>
<dbReference type="GO" id="GO:0016705">
    <property type="term" value="F:oxidoreductase activity, acting on paired donors, with incorporation or reduction of molecular oxygen"/>
    <property type="evidence" value="ECO:0007669"/>
    <property type="project" value="InterPro"/>
</dbReference>
<gene>
    <name evidence="7" type="ORF">IAG42_33515</name>
</gene>
<dbReference type="Gene3D" id="3.20.20.30">
    <property type="entry name" value="Luciferase-like domain"/>
    <property type="match status" value="1"/>
</dbReference>
<evidence type="ECO:0000256" key="1">
    <source>
        <dbReference type="ARBA" id="ARBA00022630"/>
    </source>
</evidence>